<dbReference type="UniPathway" id="UPA00056">
    <property type="reaction ID" value="UER00094"/>
</dbReference>
<keyword evidence="6 10" id="KW-0418">Kinase</keyword>
<dbReference type="Pfam" id="PF08544">
    <property type="entry name" value="GHMP_kinases_C"/>
    <property type="match status" value="1"/>
</dbReference>
<evidence type="ECO:0000256" key="5">
    <source>
        <dbReference type="ARBA" id="ARBA00022741"/>
    </source>
</evidence>
<dbReference type="Gene3D" id="3.30.230.10">
    <property type="match status" value="1"/>
</dbReference>
<feature type="domain" description="GHMP kinase C-terminal" evidence="12">
    <location>
        <begin position="212"/>
        <end position="281"/>
    </location>
</feature>
<evidence type="ECO:0000259" key="12">
    <source>
        <dbReference type="Pfam" id="PF08544"/>
    </source>
</evidence>
<dbReference type="NCBIfam" id="NF011202">
    <property type="entry name" value="PRK14608.1"/>
    <property type="match status" value="1"/>
</dbReference>
<evidence type="ECO:0000256" key="10">
    <source>
        <dbReference type="HAMAP-Rule" id="MF_00061"/>
    </source>
</evidence>
<organism evidence="13 14">
    <name type="scientific">Fulvimarina manganoxydans</name>
    <dbReference type="NCBI Taxonomy" id="937218"/>
    <lineage>
        <taxon>Bacteria</taxon>
        <taxon>Pseudomonadati</taxon>
        <taxon>Pseudomonadota</taxon>
        <taxon>Alphaproteobacteria</taxon>
        <taxon>Hyphomicrobiales</taxon>
        <taxon>Aurantimonadaceae</taxon>
        <taxon>Fulvimarina</taxon>
    </lineage>
</organism>
<keyword evidence="14" id="KW-1185">Reference proteome</keyword>
<evidence type="ECO:0000256" key="6">
    <source>
        <dbReference type="ARBA" id="ARBA00022777"/>
    </source>
</evidence>
<dbReference type="InterPro" id="IPR006204">
    <property type="entry name" value="GHMP_kinase_N_dom"/>
</dbReference>
<evidence type="ECO:0000256" key="4">
    <source>
        <dbReference type="ARBA" id="ARBA00022679"/>
    </source>
</evidence>
<dbReference type="InterPro" id="IPR036554">
    <property type="entry name" value="GHMP_kinase_C_sf"/>
</dbReference>
<dbReference type="GO" id="GO:0050515">
    <property type="term" value="F:4-(cytidine 5'-diphospho)-2-C-methyl-D-erythritol kinase activity"/>
    <property type="evidence" value="ECO:0007669"/>
    <property type="project" value="UniProtKB-UniRule"/>
</dbReference>
<dbReference type="EC" id="2.7.1.148" evidence="2 10"/>
<dbReference type="PANTHER" id="PTHR43527:SF2">
    <property type="entry name" value="4-DIPHOSPHOCYTIDYL-2-C-METHYL-D-ERYTHRITOL KINASE, CHLOROPLASTIC"/>
    <property type="match status" value="1"/>
</dbReference>
<dbReference type="PANTHER" id="PTHR43527">
    <property type="entry name" value="4-DIPHOSPHOCYTIDYL-2-C-METHYL-D-ERYTHRITOL KINASE, CHLOROPLASTIC"/>
    <property type="match status" value="1"/>
</dbReference>
<sequence length="296" mass="30272">MQSLACGGLNAPAKVNLALHVVGRRADGYHELESLVVFQPRAADRLDIAIAPPGSADSLSVGGPFAAGVPTGRENIVLRAIALARDLAERDGETIPPLSVRLEKHLPHGAGIGGGSADAGAILRHLTAACPRLGDRLTEASASLGADVPVCLFGAPAIMSGIGEKLEAVGSLPGFGLLLVNPGKPVATPSVFQALENRDNPPLPALPAGGFGDFPAFCAWLAKTRNDLQAPAARIEPSIGEAMRAVEATGAVLTRMSGSGATVFGLFETQAEAEVAAIAVAAAHPDWWVSPQTSER</sequence>
<dbReference type="InterPro" id="IPR004424">
    <property type="entry name" value="IspE"/>
</dbReference>
<dbReference type="GO" id="GO:0016114">
    <property type="term" value="P:terpenoid biosynthetic process"/>
    <property type="evidence" value="ECO:0007669"/>
    <property type="project" value="UniProtKB-UniRule"/>
</dbReference>
<dbReference type="STRING" id="937218.SAMN06297251_11455"/>
<dbReference type="AlphaFoldDB" id="A0A1W2DE96"/>
<feature type="domain" description="GHMP kinase N-terminal" evidence="11">
    <location>
        <begin position="75"/>
        <end position="154"/>
    </location>
</feature>
<evidence type="ECO:0000259" key="11">
    <source>
        <dbReference type="Pfam" id="PF00288"/>
    </source>
</evidence>
<feature type="active site" evidence="10">
    <location>
        <position position="147"/>
    </location>
</feature>
<dbReference type="InterPro" id="IPR014721">
    <property type="entry name" value="Ribsml_uS5_D2-typ_fold_subgr"/>
</dbReference>
<dbReference type="InterPro" id="IPR013750">
    <property type="entry name" value="GHMP_kinase_C_dom"/>
</dbReference>
<dbReference type="Gene3D" id="3.30.70.890">
    <property type="entry name" value="GHMP kinase, C-terminal domain"/>
    <property type="match status" value="1"/>
</dbReference>
<evidence type="ECO:0000256" key="1">
    <source>
        <dbReference type="ARBA" id="ARBA00009684"/>
    </source>
</evidence>
<feature type="active site" evidence="10">
    <location>
        <position position="14"/>
    </location>
</feature>
<evidence type="ECO:0000313" key="13">
    <source>
        <dbReference type="EMBL" id="SMC95564.1"/>
    </source>
</evidence>
<name>A0A1W2DE96_9HYPH</name>
<proteinExistence type="inferred from homology"/>
<comment type="similarity">
    <text evidence="1 10">Belongs to the GHMP kinase family. IspE subfamily.</text>
</comment>
<dbReference type="OrthoDB" id="9809438at2"/>
<evidence type="ECO:0000256" key="7">
    <source>
        <dbReference type="ARBA" id="ARBA00022840"/>
    </source>
</evidence>
<accession>A0A1W2DE96</accession>
<keyword evidence="5 10" id="KW-0547">Nucleotide-binding</keyword>
<comment type="function">
    <text evidence="10">Catalyzes the phosphorylation of the position 2 hydroxy group of 4-diphosphocytidyl-2C-methyl-D-erythritol.</text>
</comment>
<dbReference type="HAMAP" id="MF_00061">
    <property type="entry name" value="IspE"/>
    <property type="match status" value="1"/>
</dbReference>
<keyword evidence="7 10" id="KW-0067">ATP-binding</keyword>
<evidence type="ECO:0000256" key="8">
    <source>
        <dbReference type="ARBA" id="ARBA00023229"/>
    </source>
</evidence>
<evidence type="ECO:0000256" key="3">
    <source>
        <dbReference type="ARBA" id="ARBA00017473"/>
    </source>
</evidence>
<dbReference type="SUPFAM" id="SSF55060">
    <property type="entry name" value="GHMP Kinase, C-terminal domain"/>
    <property type="match status" value="1"/>
</dbReference>
<evidence type="ECO:0000256" key="2">
    <source>
        <dbReference type="ARBA" id="ARBA00012052"/>
    </source>
</evidence>
<dbReference type="InterPro" id="IPR020568">
    <property type="entry name" value="Ribosomal_Su5_D2-typ_SF"/>
</dbReference>
<dbReference type="Proteomes" id="UP000192656">
    <property type="component" value="Unassembled WGS sequence"/>
</dbReference>
<dbReference type="GO" id="GO:0005524">
    <property type="term" value="F:ATP binding"/>
    <property type="evidence" value="ECO:0007669"/>
    <property type="project" value="UniProtKB-UniRule"/>
</dbReference>
<dbReference type="NCBIfam" id="TIGR00154">
    <property type="entry name" value="ispE"/>
    <property type="match status" value="1"/>
</dbReference>
<comment type="catalytic activity">
    <reaction evidence="10">
        <text>4-CDP-2-C-methyl-D-erythritol + ATP = 4-CDP-2-C-methyl-D-erythritol 2-phosphate + ADP + H(+)</text>
        <dbReference type="Rhea" id="RHEA:18437"/>
        <dbReference type="ChEBI" id="CHEBI:15378"/>
        <dbReference type="ChEBI" id="CHEBI:30616"/>
        <dbReference type="ChEBI" id="CHEBI:57823"/>
        <dbReference type="ChEBI" id="CHEBI:57919"/>
        <dbReference type="ChEBI" id="CHEBI:456216"/>
        <dbReference type="EC" id="2.7.1.148"/>
    </reaction>
</comment>
<dbReference type="Pfam" id="PF00288">
    <property type="entry name" value="GHMP_kinases_N"/>
    <property type="match status" value="1"/>
</dbReference>
<dbReference type="EMBL" id="FWXR01000014">
    <property type="protein sequence ID" value="SMC95564.1"/>
    <property type="molecule type" value="Genomic_DNA"/>
</dbReference>
<evidence type="ECO:0000256" key="9">
    <source>
        <dbReference type="ARBA" id="ARBA00032554"/>
    </source>
</evidence>
<keyword evidence="8 10" id="KW-0414">Isoprene biosynthesis</keyword>
<gene>
    <name evidence="10" type="primary">ispE</name>
    <name evidence="13" type="ORF">SAMN06297251_11455</name>
</gene>
<dbReference type="RefSeq" id="WP_084411134.1">
    <property type="nucleotide sequence ID" value="NZ_FWXR01000014.1"/>
</dbReference>
<protein>
    <recommendedName>
        <fullName evidence="3 10">4-diphosphocytidyl-2-C-methyl-D-erythritol kinase</fullName>
        <shortName evidence="10">CMK</shortName>
        <ecNumber evidence="2 10">2.7.1.148</ecNumber>
    </recommendedName>
    <alternativeName>
        <fullName evidence="9 10">4-(cytidine-5'-diphospho)-2-C-methyl-D-erythritol kinase</fullName>
    </alternativeName>
</protein>
<keyword evidence="4 10" id="KW-0808">Transferase</keyword>
<dbReference type="SUPFAM" id="SSF54211">
    <property type="entry name" value="Ribosomal protein S5 domain 2-like"/>
    <property type="match status" value="1"/>
</dbReference>
<dbReference type="GO" id="GO:0019288">
    <property type="term" value="P:isopentenyl diphosphate biosynthetic process, methylerythritol 4-phosphate pathway"/>
    <property type="evidence" value="ECO:0007669"/>
    <property type="project" value="UniProtKB-UniRule"/>
</dbReference>
<comment type="pathway">
    <text evidence="10">Isoprenoid biosynthesis; isopentenyl diphosphate biosynthesis via DXP pathway; isopentenyl diphosphate from 1-deoxy-D-xylulose 5-phosphate: step 3/6.</text>
</comment>
<evidence type="ECO:0000313" key="14">
    <source>
        <dbReference type="Proteomes" id="UP000192656"/>
    </source>
</evidence>
<feature type="binding site" evidence="10">
    <location>
        <begin position="107"/>
        <end position="117"/>
    </location>
    <ligand>
        <name>ATP</name>
        <dbReference type="ChEBI" id="CHEBI:30616"/>
    </ligand>
</feature>
<dbReference type="PIRSF" id="PIRSF010376">
    <property type="entry name" value="IspE"/>
    <property type="match status" value="1"/>
</dbReference>
<reference evidence="13 14" key="1">
    <citation type="submission" date="2017-04" db="EMBL/GenBank/DDBJ databases">
        <authorList>
            <person name="Afonso C.L."/>
            <person name="Miller P.J."/>
            <person name="Scott M.A."/>
            <person name="Spackman E."/>
            <person name="Goraichik I."/>
            <person name="Dimitrov K.M."/>
            <person name="Suarez D.L."/>
            <person name="Swayne D.E."/>
        </authorList>
    </citation>
    <scope>NUCLEOTIDE SEQUENCE [LARGE SCALE GENOMIC DNA]</scope>
    <source>
        <strain evidence="13 14">CGMCC 1.10972</strain>
    </source>
</reference>